<organism evidence="2">
    <name type="scientific">Oryza barthii</name>
    <dbReference type="NCBI Taxonomy" id="65489"/>
    <lineage>
        <taxon>Eukaryota</taxon>
        <taxon>Viridiplantae</taxon>
        <taxon>Streptophyta</taxon>
        <taxon>Embryophyta</taxon>
        <taxon>Tracheophyta</taxon>
        <taxon>Spermatophyta</taxon>
        <taxon>Magnoliopsida</taxon>
        <taxon>Liliopsida</taxon>
        <taxon>Poales</taxon>
        <taxon>Poaceae</taxon>
        <taxon>BOP clade</taxon>
        <taxon>Oryzoideae</taxon>
        <taxon>Oryzeae</taxon>
        <taxon>Oryzinae</taxon>
        <taxon>Oryza</taxon>
    </lineage>
</organism>
<dbReference type="STRING" id="65489.A0A0D3GVG3"/>
<evidence type="ECO:0000313" key="3">
    <source>
        <dbReference type="Proteomes" id="UP000026960"/>
    </source>
</evidence>
<sequence>MAPTLPSWWLLFLLLLGVGATAAARGSKKLTPPVSTAYEWPERFHAVVVSINLTSHDRGGGRLQLIELYYDWPHGRDLNIVRDQLSGDPPLYNVEWVNGTSYLFDTAASSCRTFQFPVGLLPPDWIATANYLGRDTVDGFECHVWSNFLFSRYYADVATGHPVRWIFNGNTRHVLEFEAGVVLQDSSKWQAPPYCFASSTPPPI</sequence>
<proteinExistence type="predicted"/>
<feature type="chain" id="PRO_5002263579" evidence="1">
    <location>
        <begin position="24"/>
        <end position="204"/>
    </location>
</feature>
<evidence type="ECO:0000313" key="2">
    <source>
        <dbReference type="EnsemblPlants" id="OBART08G00210.1"/>
    </source>
</evidence>
<reference evidence="2" key="1">
    <citation type="journal article" date="2009" name="Rice">
        <title>De Novo Next Generation Sequencing of Plant Genomes.</title>
        <authorList>
            <person name="Rounsley S."/>
            <person name="Marri P.R."/>
            <person name="Yu Y."/>
            <person name="He R."/>
            <person name="Sisneros N."/>
            <person name="Goicoechea J.L."/>
            <person name="Lee S.J."/>
            <person name="Angelova A."/>
            <person name="Kudrna D."/>
            <person name="Luo M."/>
            <person name="Affourtit J."/>
            <person name="Desany B."/>
            <person name="Knight J."/>
            <person name="Niazi F."/>
            <person name="Egholm M."/>
            <person name="Wing R.A."/>
        </authorList>
    </citation>
    <scope>NUCLEOTIDE SEQUENCE [LARGE SCALE GENOMIC DNA]</scope>
    <source>
        <strain evidence="2">cv. IRGC 105608</strain>
    </source>
</reference>
<dbReference type="AlphaFoldDB" id="A0A0D3GVG3"/>
<dbReference type="PANTHER" id="PTHR33880:SF4">
    <property type="entry name" value="OS07G0189700 PROTEIN"/>
    <property type="match status" value="1"/>
</dbReference>
<dbReference type="Proteomes" id="UP000026960">
    <property type="component" value="Chromosome 8"/>
</dbReference>
<dbReference type="PaxDb" id="65489-OBART08G00210.1"/>
<name>A0A0D3GVG3_9ORYZ</name>
<dbReference type="HOGENOM" id="CLU_089458_0_1_1"/>
<dbReference type="EnsemblPlants" id="OBART08G00210.1">
    <property type="protein sequence ID" value="OBART08G00210.1"/>
    <property type="gene ID" value="OBART08G00210"/>
</dbReference>
<dbReference type="eggNOG" id="ENOG502QVTW">
    <property type="taxonomic scope" value="Eukaryota"/>
</dbReference>
<reference evidence="2" key="2">
    <citation type="submission" date="2015-03" db="UniProtKB">
        <authorList>
            <consortium name="EnsemblPlants"/>
        </authorList>
    </citation>
    <scope>IDENTIFICATION</scope>
</reference>
<feature type="signal peptide" evidence="1">
    <location>
        <begin position="1"/>
        <end position="23"/>
    </location>
</feature>
<dbReference type="PANTHER" id="PTHR33880">
    <property type="entry name" value="EXPRESSED PROTEIN"/>
    <property type="match status" value="1"/>
</dbReference>
<dbReference type="Gramene" id="OBART08G00210.1">
    <property type="protein sequence ID" value="OBART08G00210.1"/>
    <property type="gene ID" value="OBART08G00210"/>
</dbReference>
<keyword evidence="3" id="KW-1185">Reference proteome</keyword>
<evidence type="ECO:0000256" key="1">
    <source>
        <dbReference type="SAM" id="SignalP"/>
    </source>
</evidence>
<dbReference type="InterPro" id="IPR038941">
    <property type="entry name" value="At4g14100-like"/>
</dbReference>
<keyword evidence="1" id="KW-0732">Signal</keyword>
<protein>
    <submittedName>
        <fullName evidence="2">Uncharacterized protein</fullName>
    </submittedName>
</protein>
<accession>A0A0D3GVG3</accession>